<dbReference type="Proteomes" id="UP001151081">
    <property type="component" value="Unassembled WGS sequence"/>
</dbReference>
<gene>
    <name evidence="3" type="ORF">KEG57_07915</name>
</gene>
<evidence type="ECO:0000256" key="1">
    <source>
        <dbReference type="SAM" id="MobiDB-lite"/>
    </source>
</evidence>
<dbReference type="EMBL" id="JAGTJJ010000002">
    <property type="protein sequence ID" value="MDC3980413.1"/>
    <property type="molecule type" value="Genomic_DNA"/>
</dbReference>
<name>A0A9X3X157_9BACT</name>
<keyword evidence="4" id="KW-1185">Reference proteome</keyword>
<feature type="compositionally biased region" description="Acidic residues" evidence="1">
    <location>
        <begin position="34"/>
        <end position="51"/>
    </location>
</feature>
<feature type="region of interest" description="Disordered" evidence="1">
    <location>
        <begin position="78"/>
        <end position="97"/>
    </location>
</feature>
<feature type="chain" id="PRO_5040861610" description="Secreted protein" evidence="2">
    <location>
        <begin position="35"/>
        <end position="252"/>
    </location>
</feature>
<reference evidence="3 4" key="1">
    <citation type="submission" date="2021-04" db="EMBL/GenBank/DDBJ databases">
        <title>Genome analysis of Polyangium sp.</title>
        <authorList>
            <person name="Li Y."/>
            <person name="Wang J."/>
        </authorList>
    </citation>
    <scope>NUCLEOTIDE SEQUENCE [LARGE SCALE GENOMIC DNA]</scope>
    <source>
        <strain evidence="3 4">SDU14</strain>
    </source>
</reference>
<evidence type="ECO:0000313" key="3">
    <source>
        <dbReference type="EMBL" id="MDC3980413.1"/>
    </source>
</evidence>
<dbReference type="AlphaFoldDB" id="A0A9X3X157"/>
<accession>A0A9X3X157</accession>
<evidence type="ECO:0008006" key="5">
    <source>
        <dbReference type="Google" id="ProtNLM"/>
    </source>
</evidence>
<comment type="caution">
    <text evidence="3">The sequence shown here is derived from an EMBL/GenBank/DDBJ whole genome shotgun (WGS) entry which is preliminary data.</text>
</comment>
<sequence>MGEDVRRGARIARALFLLAAVAATSAVAVPTALAEDDTSEGDQDDGPSDDQDAQKKPKQKPMPAMIDICMTSAVIAPTKADGSPWDPGPPKATEDQRAKSNEAFRMLAALARKHPAMVAAELTTVLSGSLFRAFGKPDVFGTLEVAPTGSYDGKLSRKMDLASKKRPVREFHPNFGTSTCFKAVPWHKELRLRVDLTDQDVAFDDKIATVVVPASDVAAAFEFGKVFHVYVGDQDTTQLKFVALEVTRTADE</sequence>
<protein>
    <recommendedName>
        <fullName evidence="5">Secreted protein</fullName>
    </recommendedName>
</protein>
<feature type="signal peptide" evidence="2">
    <location>
        <begin position="1"/>
        <end position="34"/>
    </location>
</feature>
<feature type="region of interest" description="Disordered" evidence="1">
    <location>
        <begin position="33"/>
        <end position="63"/>
    </location>
</feature>
<keyword evidence="2" id="KW-0732">Signal</keyword>
<dbReference type="RefSeq" id="WP_272417451.1">
    <property type="nucleotide sequence ID" value="NZ_JAGTJJ010000002.1"/>
</dbReference>
<proteinExistence type="predicted"/>
<evidence type="ECO:0000313" key="4">
    <source>
        <dbReference type="Proteomes" id="UP001151081"/>
    </source>
</evidence>
<organism evidence="3 4">
    <name type="scientific">Polyangium jinanense</name>
    <dbReference type="NCBI Taxonomy" id="2829994"/>
    <lineage>
        <taxon>Bacteria</taxon>
        <taxon>Pseudomonadati</taxon>
        <taxon>Myxococcota</taxon>
        <taxon>Polyangia</taxon>
        <taxon>Polyangiales</taxon>
        <taxon>Polyangiaceae</taxon>
        <taxon>Polyangium</taxon>
    </lineage>
</organism>
<evidence type="ECO:0000256" key="2">
    <source>
        <dbReference type="SAM" id="SignalP"/>
    </source>
</evidence>